<dbReference type="Proteomes" id="UP000499080">
    <property type="component" value="Unassembled WGS sequence"/>
</dbReference>
<sequence length="111" mass="12652">MWTDSESSVLSIFSLKTNSPLSQDIQKEDIQDFFSTLQILNSVGLKRTWDMRVKRRRISSQRKPPWKGSQHNIQHTGASSERNPMLSPLNSDRMNGTKATLEGTSIASFQR</sequence>
<evidence type="ECO:0000313" key="3">
    <source>
        <dbReference type="Proteomes" id="UP000499080"/>
    </source>
</evidence>
<evidence type="ECO:0000313" key="2">
    <source>
        <dbReference type="EMBL" id="GBM15103.1"/>
    </source>
</evidence>
<reference evidence="2 3" key="1">
    <citation type="journal article" date="2019" name="Sci. Rep.">
        <title>Orb-weaving spider Araneus ventricosus genome elucidates the spidroin gene catalogue.</title>
        <authorList>
            <person name="Kono N."/>
            <person name="Nakamura H."/>
            <person name="Ohtoshi R."/>
            <person name="Moran D.A.P."/>
            <person name="Shinohara A."/>
            <person name="Yoshida Y."/>
            <person name="Fujiwara M."/>
            <person name="Mori M."/>
            <person name="Tomita M."/>
            <person name="Arakawa K."/>
        </authorList>
    </citation>
    <scope>NUCLEOTIDE SEQUENCE [LARGE SCALE GENOMIC DNA]</scope>
</reference>
<feature type="region of interest" description="Disordered" evidence="1">
    <location>
        <begin position="56"/>
        <end position="111"/>
    </location>
</feature>
<evidence type="ECO:0000256" key="1">
    <source>
        <dbReference type="SAM" id="MobiDB-lite"/>
    </source>
</evidence>
<proteinExistence type="predicted"/>
<keyword evidence="3" id="KW-1185">Reference proteome</keyword>
<dbReference type="AlphaFoldDB" id="A0A4Y2DE89"/>
<gene>
    <name evidence="2" type="ORF">AVEN_242151_1</name>
</gene>
<accession>A0A4Y2DE89</accession>
<dbReference type="EMBL" id="BGPR01000355">
    <property type="protein sequence ID" value="GBM15103.1"/>
    <property type="molecule type" value="Genomic_DNA"/>
</dbReference>
<protein>
    <submittedName>
        <fullName evidence="2">Uncharacterized protein</fullName>
    </submittedName>
</protein>
<name>A0A4Y2DE89_ARAVE</name>
<organism evidence="2 3">
    <name type="scientific">Araneus ventricosus</name>
    <name type="common">Orbweaver spider</name>
    <name type="synonym">Epeira ventricosa</name>
    <dbReference type="NCBI Taxonomy" id="182803"/>
    <lineage>
        <taxon>Eukaryota</taxon>
        <taxon>Metazoa</taxon>
        <taxon>Ecdysozoa</taxon>
        <taxon>Arthropoda</taxon>
        <taxon>Chelicerata</taxon>
        <taxon>Arachnida</taxon>
        <taxon>Araneae</taxon>
        <taxon>Araneomorphae</taxon>
        <taxon>Entelegynae</taxon>
        <taxon>Araneoidea</taxon>
        <taxon>Araneidae</taxon>
        <taxon>Araneus</taxon>
    </lineage>
</organism>
<feature type="compositionally biased region" description="Polar residues" evidence="1">
    <location>
        <begin position="69"/>
        <end position="111"/>
    </location>
</feature>
<comment type="caution">
    <text evidence="2">The sequence shown here is derived from an EMBL/GenBank/DDBJ whole genome shotgun (WGS) entry which is preliminary data.</text>
</comment>